<accession>A0ABM9WXL6</accession>
<evidence type="ECO:0000313" key="2">
    <source>
        <dbReference type="Proteomes" id="UP000242664"/>
    </source>
</evidence>
<name>A0ABM9WXL6_VIBAE</name>
<evidence type="ECO:0000313" key="1">
    <source>
        <dbReference type="EMBL" id="EDN58084.1"/>
    </source>
</evidence>
<gene>
    <name evidence="1" type="ORF">VEx25_B0144</name>
</gene>
<proteinExistence type="predicted"/>
<organism evidence="1 2">
    <name type="scientific">Vibrio antiquarius (strain Ex25)</name>
    <dbReference type="NCBI Taxonomy" id="150340"/>
    <lineage>
        <taxon>Bacteria</taxon>
        <taxon>Pseudomonadati</taxon>
        <taxon>Pseudomonadota</taxon>
        <taxon>Gammaproteobacteria</taxon>
        <taxon>Vibrionales</taxon>
        <taxon>Vibrionaceae</taxon>
        <taxon>Vibrio</taxon>
        <taxon>Vibrio diabolicus subgroup</taxon>
    </lineage>
</organism>
<dbReference type="Proteomes" id="UP000242664">
    <property type="component" value="Unassembled WGS sequence"/>
</dbReference>
<protein>
    <submittedName>
        <fullName evidence="1">Uncharacterized protein</fullName>
    </submittedName>
</protein>
<dbReference type="EMBL" id="DS267811">
    <property type="protein sequence ID" value="EDN58084.1"/>
    <property type="molecule type" value="Genomic_DNA"/>
</dbReference>
<sequence>MRVTTPQMPFATKHLRRTIVVSLVLSVAFRSSHWN</sequence>
<keyword evidence="2" id="KW-1185">Reference proteome</keyword>
<reference evidence="2" key="1">
    <citation type="submission" date="2006-10" db="EMBL/GenBank/DDBJ databases">
        <authorList>
            <person name="Heidelberg J."/>
            <person name="Sebastian Y."/>
        </authorList>
    </citation>
    <scope>NUCLEOTIDE SEQUENCE [LARGE SCALE GENOMIC DNA]</scope>
    <source>
        <strain evidence="2">EX25</strain>
    </source>
</reference>